<reference evidence="1 2" key="1">
    <citation type="submission" date="2018-01" db="EMBL/GenBank/DDBJ databases">
        <title>Draft genome sequence of Sphaerisporangium sp. 7K107.</title>
        <authorList>
            <person name="Sahin N."/>
            <person name="Saygin H."/>
            <person name="Ay H."/>
        </authorList>
    </citation>
    <scope>NUCLEOTIDE SEQUENCE [LARGE SCALE GENOMIC DNA]</scope>
    <source>
        <strain evidence="1 2">7K107</strain>
    </source>
</reference>
<comment type="caution">
    <text evidence="1">The sequence shown here is derived from an EMBL/GenBank/DDBJ whole genome shotgun (WGS) entry which is preliminary data.</text>
</comment>
<evidence type="ECO:0000313" key="2">
    <source>
        <dbReference type="Proteomes" id="UP000248544"/>
    </source>
</evidence>
<name>A0A2W2GYQ0_9ACTN</name>
<dbReference type="Proteomes" id="UP000248544">
    <property type="component" value="Unassembled WGS sequence"/>
</dbReference>
<accession>A0A2W2GYQ0</accession>
<dbReference type="EMBL" id="POUA01000317">
    <property type="protein sequence ID" value="PZG32014.1"/>
    <property type="molecule type" value="Genomic_DNA"/>
</dbReference>
<protein>
    <submittedName>
        <fullName evidence="1">Uncharacterized protein</fullName>
    </submittedName>
</protein>
<evidence type="ECO:0000313" key="1">
    <source>
        <dbReference type="EMBL" id="PZG32014.1"/>
    </source>
</evidence>
<gene>
    <name evidence="1" type="ORF">C1I98_29720</name>
</gene>
<sequence>MAESARSRFRLSDSRFSYALMASSRLLYGLAVSTIRCPLIQCRAMLPTIVQSERAMARS</sequence>
<proteinExistence type="predicted"/>
<dbReference type="AlphaFoldDB" id="A0A2W2GYQ0"/>
<organism evidence="1 2">
    <name type="scientific">Spongiactinospora gelatinilytica</name>
    <dbReference type="NCBI Taxonomy" id="2666298"/>
    <lineage>
        <taxon>Bacteria</taxon>
        <taxon>Bacillati</taxon>
        <taxon>Actinomycetota</taxon>
        <taxon>Actinomycetes</taxon>
        <taxon>Streptosporangiales</taxon>
        <taxon>Streptosporangiaceae</taxon>
        <taxon>Spongiactinospora</taxon>
    </lineage>
</organism>
<keyword evidence="2" id="KW-1185">Reference proteome</keyword>